<dbReference type="EMBL" id="CACVKT020007953">
    <property type="protein sequence ID" value="CAC5412015.1"/>
    <property type="molecule type" value="Genomic_DNA"/>
</dbReference>
<evidence type="ECO:0000256" key="3">
    <source>
        <dbReference type="ARBA" id="ARBA00004922"/>
    </source>
</evidence>
<feature type="domain" description="Saposin B-type" evidence="19">
    <location>
        <begin position="471"/>
        <end position="550"/>
    </location>
</feature>
<dbReference type="GO" id="GO:0016020">
    <property type="term" value="C:membrane"/>
    <property type="evidence" value="ECO:0007669"/>
    <property type="project" value="UniProtKB-SubCell"/>
</dbReference>
<evidence type="ECO:0000256" key="13">
    <source>
        <dbReference type="ARBA" id="ARBA00022968"/>
    </source>
</evidence>
<dbReference type="InterPro" id="IPR003119">
    <property type="entry name" value="SAP_A"/>
</dbReference>
<evidence type="ECO:0000256" key="2">
    <source>
        <dbReference type="ARBA" id="ARBA00004613"/>
    </source>
</evidence>
<evidence type="ECO:0000256" key="12">
    <source>
        <dbReference type="ARBA" id="ARBA00022741"/>
    </source>
</evidence>
<keyword evidence="14 18" id="KW-1133">Transmembrane helix</keyword>
<keyword evidence="9 18" id="KW-0812">Transmembrane</keyword>
<keyword evidence="16" id="KW-1015">Disulfide bond</keyword>
<dbReference type="PANTHER" id="PTHR23033:SF14">
    <property type="entry name" value="GLYCOPROTEIN-N-ACETYLGALACTOSAMINE 3-BETA-GALACTOSYLTRANSFERASE 1-RELATED"/>
    <property type="match status" value="1"/>
</dbReference>
<dbReference type="InterPro" id="IPR029044">
    <property type="entry name" value="Nucleotide-diphossugar_trans"/>
</dbReference>
<dbReference type="SUPFAM" id="SSF53448">
    <property type="entry name" value="Nucleotide-diphospho-sugar transferases"/>
    <property type="match status" value="1"/>
</dbReference>
<dbReference type="EC" id="2.4.1.122" evidence="5"/>
<dbReference type="AlphaFoldDB" id="A0A6J8DVV8"/>
<dbReference type="SMART" id="SM00741">
    <property type="entry name" value="SapB"/>
    <property type="match status" value="1"/>
</dbReference>
<dbReference type="Pfam" id="PF03489">
    <property type="entry name" value="SapB_2"/>
    <property type="match status" value="1"/>
</dbReference>
<dbReference type="PROSITE" id="PS50015">
    <property type="entry name" value="SAP_B"/>
    <property type="match status" value="1"/>
</dbReference>
<evidence type="ECO:0000256" key="15">
    <source>
        <dbReference type="ARBA" id="ARBA00023136"/>
    </source>
</evidence>
<keyword evidence="13" id="KW-0735">Signal-anchor</keyword>
<dbReference type="GO" id="GO:0000166">
    <property type="term" value="F:nucleotide binding"/>
    <property type="evidence" value="ECO:0007669"/>
    <property type="project" value="UniProtKB-KW"/>
</dbReference>
<name>A0A6J8DVV8_MYTCO</name>
<accession>A0A6J8DVV8</accession>
<sequence>MVDALLSDAEKVFIIHGIQDNCREDGRGYEDYRHMTLETGVVSNTSGSSRVRLAIQIDILVYKGRVSPSWFNTQKNGFVSLRAWIWKIAMKKFSAFTRRRHLVVIFVIAFFMFSFTVMQTERKINVIQSDKISAKIQHDVNFTRPIARNRSPLSPFSASIMCLVLTTHNTLLSKAKAVNDTWARRCNKTVFFTNRPSTIPNVVYLDLAKDGREHLTDKVVRAFEYVHTHFTDYDWFLKADDDTYVILENLRHFLSYFKSNEPVYLGQNYKLYTKQGYNSGGAGYVLSKEALNKLMFGIKYKNCPQDGNDEDVDIGKCLDRQGVPIYDTTDTLNRETFHGGTIEDHMVGPLSDLLKKYPSTPAKTGRDCCSTNTITFHYVSPKMIDALNAKKCGAVQHCIDTVWKTQIITPKDTLECNIYPELVCSFVGFCTAVEMTKPAISIVSLTKSKPIIALDITPAMLIHDTNPVKTSGVYCDICKVAMNELDAILAKSTAVIKAALDKVCSLMPCTISRECITFVNQYEQLIINLLLKEVKPSEVCKELGLCTASVKSLPKPAILMRGEPVFIPQPIKTLPKPVSEILLHSEPVMNKRIKCPGIVIAFGDIIIKELSQEIDPKQIYKLILLLKFNSSSDHCPPVDKPRHSAPHPTKEASVVKVIEGDPLCTGAELLLMFTHHQSMSSKAADDKCITALKSPLFKFKAEALFISITLVNNLPSGTATQTEFKNPTNSATFLIVYLCPDLNFFTEL</sequence>
<dbReference type="SUPFAM" id="SSF47862">
    <property type="entry name" value="Saposin"/>
    <property type="match status" value="1"/>
</dbReference>
<dbReference type="GO" id="GO:0005576">
    <property type="term" value="C:extracellular region"/>
    <property type="evidence" value="ECO:0007669"/>
    <property type="project" value="UniProtKB-SubCell"/>
</dbReference>
<reference evidence="20 21" key="1">
    <citation type="submission" date="2020-06" db="EMBL/GenBank/DDBJ databases">
        <authorList>
            <person name="Li R."/>
            <person name="Bekaert M."/>
        </authorList>
    </citation>
    <scope>NUCLEOTIDE SEQUENCE [LARGE SCALE GENOMIC DNA]</scope>
    <source>
        <strain evidence="21">wild</strain>
    </source>
</reference>
<dbReference type="Pfam" id="PF02199">
    <property type="entry name" value="SapA"/>
    <property type="match status" value="1"/>
</dbReference>
<organism evidence="20 21">
    <name type="scientific">Mytilus coruscus</name>
    <name type="common">Sea mussel</name>
    <dbReference type="NCBI Taxonomy" id="42192"/>
    <lineage>
        <taxon>Eukaryota</taxon>
        <taxon>Metazoa</taxon>
        <taxon>Spiralia</taxon>
        <taxon>Lophotrochozoa</taxon>
        <taxon>Mollusca</taxon>
        <taxon>Bivalvia</taxon>
        <taxon>Autobranchia</taxon>
        <taxon>Pteriomorphia</taxon>
        <taxon>Mytilida</taxon>
        <taxon>Mytiloidea</taxon>
        <taxon>Mytilidae</taxon>
        <taxon>Mytilinae</taxon>
        <taxon>Mytilus</taxon>
    </lineage>
</organism>
<dbReference type="SUPFAM" id="SSF54211">
    <property type="entry name" value="Ribosomal protein S5 domain 2-like"/>
    <property type="match status" value="1"/>
</dbReference>
<dbReference type="InterPro" id="IPR026050">
    <property type="entry name" value="C1GALT1/C1GALT1_chp1"/>
</dbReference>
<evidence type="ECO:0000256" key="18">
    <source>
        <dbReference type="SAM" id="Phobius"/>
    </source>
</evidence>
<keyword evidence="8 20" id="KW-0808">Transferase</keyword>
<comment type="similarity">
    <text evidence="4">Belongs to the glycosyltransferase 31 family. Beta3-Gal-T subfamily.</text>
</comment>
<keyword evidence="21" id="KW-1185">Reference proteome</keyword>
<evidence type="ECO:0000256" key="4">
    <source>
        <dbReference type="ARBA" id="ARBA00006462"/>
    </source>
</evidence>
<keyword evidence="15 18" id="KW-0472">Membrane</keyword>
<protein>
    <recommendedName>
        <fullName evidence="5">N-acetylgalactosaminide beta-1,3-galactosyltransferase</fullName>
        <ecNumber evidence="5">2.4.1.122</ecNumber>
    </recommendedName>
</protein>
<evidence type="ECO:0000256" key="8">
    <source>
        <dbReference type="ARBA" id="ARBA00022679"/>
    </source>
</evidence>
<evidence type="ECO:0000313" key="21">
    <source>
        <dbReference type="Proteomes" id="UP000507470"/>
    </source>
</evidence>
<keyword evidence="12" id="KW-0547">Nucleotide-binding</keyword>
<evidence type="ECO:0000256" key="1">
    <source>
        <dbReference type="ARBA" id="ARBA00004606"/>
    </source>
</evidence>
<evidence type="ECO:0000313" key="20">
    <source>
        <dbReference type="EMBL" id="CAC5412015.1"/>
    </source>
</evidence>
<dbReference type="Gene3D" id="3.30.230.70">
    <property type="entry name" value="GHMP Kinase, N-terminal domain"/>
    <property type="match status" value="1"/>
</dbReference>
<proteinExistence type="inferred from homology"/>
<dbReference type="OrthoDB" id="414175at2759"/>
<evidence type="ECO:0000259" key="19">
    <source>
        <dbReference type="PROSITE" id="PS50015"/>
    </source>
</evidence>
<dbReference type="PANTHER" id="PTHR23033">
    <property type="entry name" value="BETA1,3-GALACTOSYLTRANSFERASE"/>
    <property type="match status" value="1"/>
</dbReference>
<dbReference type="InterPro" id="IPR008139">
    <property type="entry name" value="SaposinB_dom"/>
</dbReference>
<keyword evidence="10" id="KW-0732">Signal</keyword>
<comment type="pathway">
    <text evidence="3">Protein modification; protein glycosylation.</text>
</comment>
<dbReference type="Gene3D" id="1.10.225.10">
    <property type="entry name" value="Saposin-like"/>
    <property type="match status" value="2"/>
</dbReference>
<dbReference type="Gene3D" id="3.90.550.50">
    <property type="match status" value="1"/>
</dbReference>
<keyword evidence="17" id="KW-0325">Glycoprotein</keyword>
<dbReference type="Proteomes" id="UP000507470">
    <property type="component" value="Unassembled WGS sequence"/>
</dbReference>
<keyword evidence="11" id="KW-0677">Repeat</keyword>
<dbReference type="InterPro" id="IPR008138">
    <property type="entry name" value="SapB_2"/>
</dbReference>
<keyword evidence="7 20" id="KW-0328">Glycosyltransferase</keyword>
<evidence type="ECO:0000256" key="7">
    <source>
        <dbReference type="ARBA" id="ARBA00022676"/>
    </source>
</evidence>
<evidence type="ECO:0000256" key="5">
    <source>
        <dbReference type="ARBA" id="ARBA00012557"/>
    </source>
</evidence>
<evidence type="ECO:0000256" key="10">
    <source>
        <dbReference type="ARBA" id="ARBA00022729"/>
    </source>
</evidence>
<dbReference type="UniPathway" id="UPA00378"/>
<evidence type="ECO:0000256" key="11">
    <source>
        <dbReference type="ARBA" id="ARBA00022737"/>
    </source>
</evidence>
<dbReference type="Pfam" id="PF02434">
    <property type="entry name" value="Fringe"/>
    <property type="match status" value="1"/>
</dbReference>
<evidence type="ECO:0000256" key="6">
    <source>
        <dbReference type="ARBA" id="ARBA00022525"/>
    </source>
</evidence>
<evidence type="ECO:0000256" key="9">
    <source>
        <dbReference type="ARBA" id="ARBA00022692"/>
    </source>
</evidence>
<dbReference type="InterPro" id="IPR027408">
    <property type="entry name" value="PNPase/RNase_PH_dom_sf"/>
</dbReference>
<gene>
    <name evidence="20" type="ORF">MCOR_45040</name>
</gene>
<dbReference type="GO" id="GO:0016263">
    <property type="term" value="F:glycoprotein-N-acetylgalactosamine 3-beta-galactosyltransferase activity"/>
    <property type="evidence" value="ECO:0007669"/>
    <property type="project" value="UniProtKB-EC"/>
</dbReference>
<evidence type="ECO:0000256" key="14">
    <source>
        <dbReference type="ARBA" id="ARBA00022989"/>
    </source>
</evidence>
<dbReference type="InterPro" id="IPR020568">
    <property type="entry name" value="Ribosomal_Su5_D2-typ_SF"/>
</dbReference>
<dbReference type="InterPro" id="IPR003378">
    <property type="entry name" value="Fringe-like_glycosylTrfase"/>
</dbReference>
<keyword evidence="6" id="KW-0964">Secreted</keyword>
<evidence type="ECO:0000256" key="16">
    <source>
        <dbReference type="ARBA" id="ARBA00023157"/>
    </source>
</evidence>
<dbReference type="InterPro" id="IPR011001">
    <property type="entry name" value="Saposin-like"/>
</dbReference>
<evidence type="ECO:0000256" key="17">
    <source>
        <dbReference type="ARBA" id="ARBA00023180"/>
    </source>
</evidence>
<comment type="subcellular location">
    <subcellularLocation>
        <location evidence="1">Membrane</location>
        <topology evidence="1">Single-pass type II membrane protein</topology>
    </subcellularLocation>
    <subcellularLocation>
        <location evidence="2">Secreted</location>
    </subcellularLocation>
</comment>
<feature type="transmembrane region" description="Helical" evidence="18">
    <location>
        <begin position="101"/>
        <end position="118"/>
    </location>
</feature>